<evidence type="ECO:0000256" key="2">
    <source>
        <dbReference type="ARBA" id="ARBA00022490"/>
    </source>
</evidence>
<comment type="subcellular location">
    <subcellularLocation>
        <location evidence="5">Cytoplasm</location>
    </subcellularLocation>
</comment>
<protein>
    <recommendedName>
        <fullName evidence="5">Pimeloyl-[acyl-carrier protein] methyl ester esterase</fullName>
        <ecNumber evidence="5">3.1.1.85</ecNumber>
    </recommendedName>
    <alternativeName>
        <fullName evidence="5">Biotin synthesis protein BioH</fullName>
    </alternativeName>
    <alternativeName>
        <fullName evidence="5">Carboxylesterase BioH</fullName>
    </alternativeName>
</protein>
<dbReference type="PANTHER" id="PTHR43798">
    <property type="entry name" value="MONOACYLGLYCEROL LIPASE"/>
    <property type="match status" value="1"/>
</dbReference>
<feature type="active site" description="Nucleophile" evidence="5">
    <location>
        <position position="84"/>
    </location>
</feature>
<evidence type="ECO:0000256" key="3">
    <source>
        <dbReference type="ARBA" id="ARBA00022756"/>
    </source>
</evidence>
<feature type="binding site" evidence="5">
    <location>
        <begin position="147"/>
        <end position="151"/>
    </location>
    <ligand>
        <name>substrate</name>
    </ligand>
</feature>
<comment type="catalytic activity">
    <reaction evidence="5">
        <text>6-carboxyhexanoyl-[ACP] methyl ester + H2O = 6-carboxyhexanoyl-[ACP] + methanol + H(+)</text>
        <dbReference type="Rhea" id="RHEA:42700"/>
        <dbReference type="Rhea" id="RHEA-COMP:9955"/>
        <dbReference type="Rhea" id="RHEA-COMP:10186"/>
        <dbReference type="ChEBI" id="CHEBI:15377"/>
        <dbReference type="ChEBI" id="CHEBI:15378"/>
        <dbReference type="ChEBI" id="CHEBI:17790"/>
        <dbReference type="ChEBI" id="CHEBI:78846"/>
        <dbReference type="ChEBI" id="CHEBI:82735"/>
        <dbReference type="EC" id="3.1.1.85"/>
    </reaction>
</comment>
<comment type="pathway">
    <text evidence="5">Cofactor biosynthesis; biotin biosynthesis.</text>
</comment>
<dbReference type="Proteomes" id="UP000287022">
    <property type="component" value="Unassembled WGS sequence"/>
</dbReference>
<dbReference type="InterPro" id="IPR000073">
    <property type="entry name" value="AB_hydrolase_1"/>
</dbReference>
<dbReference type="PANTHER" id="PTHR43798:SF31">
    <property type="entry name" value="AB HYDROLASE SUPERFAMILY PROTEIN YCLE"/>
    <property type="match status" value="1"/>
</dbReference>
<dbReference type="STRING" id="1122124.GCA_000423165_00262"/>
<evidence type="ECO:0000256" key="5">
    <source>
        <dbReference type="HAMAP-Rule" id="MF_01260"/>
    </source>
</evidence>
<name>A0A432ZA57_9GAMM</name>
<dbReference type="InterPro" id="IPR050266">
    <property type="entry name" value="AB_hydrolase_sf"/>
</dbReference>
<keyword evidence="3 5" id="KW-0093">Biotin biosynthesis</keyword>
<dbReference type="EC" id="3.1.1.85" evidence="5"/>
<keyword evidence="2 5" id="KW-0963">Cytoplasm</keyword>
<dbReference type="GO" id="GO:0090499">
    <property type="term" value="F:pimelyl-[acyl-carrier protein] methyl ester esterase activity"/>
    <property type="evidence" value="ECO:0007669"/>
    <property type="project" value="UniProtKB-EC"/>
</dbReference>
<dbReference type="PRINTS" id="PR00111">
    <property type="entry name" value="ABHYDROLASE"/>
</dbReference>
<feature type="active site" evidence="5">
    <location>
        <position position="239"/>
    </location>
</feature>
<dbReference type="InterPro" id="IPR029058">
    <property type="entry name" value="AB_hydrolase_fold"/>
</dbReference>
<comment type="subunit">
    <text evidence="5">Monomer.</text>
</comment>
<feature type="binding site" evidence="5">
    <location>
        <position position="239"/>
    </location>
    <ligand>
        <name>substrate</name>
    </ligand>
</feature>
<dbReference type="GO" id="GO:0009102">
    <property type="term" value="P:biotin biosynthetic process"/>
    <property type="evidence" value="ECO:0007669"/>
    <property type="project" value="UniProtKB-UniRule"/>
</dbReference>
<feature type="binding site" evidence="5">
    <location>
        <position position="22"/>
    </location>
    <ligand>
        <name>substrate</name>
    </ligand>
</feature>
<comment type="caution">
    <text evidence="7">The sequence shown here is derived from an EMBL/GenBank/DDBJ whole genome shotgun (WGS) entry which is preliminary data.</text>
</comment>
<dbReference type="Pfam" id="PF00561">
    <property type="entry name" value="Abhydrolase_1"/>
    <property type="match status" value="1"/>
</dbReference>
<evidence type="ECO:0000256" key="4">
    <source>
        <dbReference type="ARBA" id="ARBA00022801"/>
    </source>
</evidence>
<dbReference type="HAMAP" id="MF_01260">
    <property type="entry name" value="Carboxylester"/>
    <property type="match status" value="1"/>
</dbReference>
<evidence type="ECO:0000259" key="6">
    <source>
        <dbReference type="Pfam" id="PF00561"/>
    </source>
</evidence>
<evidence type="ECO:0000313" key="8">
    <source>
        <dbReference type="Proteomes" id="UP000287022"/>
    </source>
</evidence>
<dbReference type="GO" id="GO:0005737">
    <property type="term" value="C:cytoplasm"/>
    <property type="evidence" value="ECO:0007669"/>
    <property type="project" value="UniProtKB-SubCell"/>
</dbReference>
<dbReference type="GO" id="GO:0016020">
    <property type="term" value="C:membrane"/>
    <property type="evidence" value="ECO:0007669"/>
    <property type="project" value="TreeGrafter"/>
</dbReference>
<keyword evidence="8" id="KW-1185">Reference proteome</keyword>
<keyword evidence="1 5" id="KW-0719">Serine esterase</keyword>
<sequence>MVENVWLESSGTGADIVVLHGWGLNANIWTPILAPLQQLGRVTRIDLPGYGDSAWPASLPLTFDNLCALTQAALPPSCHLIGWSLGGLVATQIALRAPQQVQSLTTVASSPYFPSVAETQWPGIEPKILNQFGKQLSKDFRRTVERFLALQSLGSPHAKQDVKVIKEWLFSKPMAAVEVLDAGLDMLASVDLRAQLAQLEMPFLRMYGRLDALVPVATADKVQQLAPNSTQVIAPRCSHAPFISDPEQFMQQWRAFFSAQA</sequence>
<gene>
    <name evidence="5 7" type="primary">bioH</name>
    <name evidence="7" type="ORF">CWI80_05760</name>
</gene>
<dbReference type="RefSeq" id="WP_026861344.1">
    <property type="nucleotide sequence ID" value="NZ_JAHVIQ010000001.1"/>
</dbReference>
<dbReference type="AlphaFoldDB" id="A0A432ZA57"/>
<feature type="binding site" evidence="5">
    <location>
        <begin position="84"/>
        <end position="85"/>
    </location>
    <ligand>
        <name>substrate</name>
    </ligand>
</feature>
<feature type="active site" evidence="5">
    <location>
        <position position="211"/>
    </location>
</feature>
<accession>A0A432ZA57</accession>
<feature type="domain" description="AB hydrolase-1" evidence="6">
    <location>
        <begin position="16"/>
        <end position="246"/>
    </location>
</feature>
<evidence type="ECO:0000313" key="7">
    <source>
        <dbReference type="EMBL" id="RUO74836.1"/>
    </source>
</evidence>
<dbReference type="UniPathway" id="UPA00078"/>
<comment type="function">
    <text evidence="5">The physiological role of BioH is to remove the methyl group introduced by BioC when the pimeloyl moiety is complete. It allows to synthesize pimeloyl-ACP via the fatty acid synthetic pathway through the hydrolysis of the ester bonds of pimeloyl-ACP esters.</text>
</comment>
<reference evidence="8" key="1">
    <citation type="journal article" date="2018" name="Front. Microbiol.">
        <title>Genome-Based Analysis Reveals the Taxonomy and Diversity of the Family Idiomarinaceae.</title>
        <authorList>
            <person name="Liu Y."/>
            <person name="Lai Q."/>
            <person name="Shao Z."/>
        </authorList>
    </citation>
    <scope>NUCLEOTIDE SEQUENCE [LARGE SCALE GENOMIC DNA]</scope>
    <source>
        <strain evidence="8">c121</strain>
    </source>
</reference>
<keyword evidence="4 5" id="KW-0378">Hydrolase</keyword>
<proteinExistence type="inferred from homology"/>
<dbReference type="EMBL" id="PIQE01000001">
    <property type="protein sequence ID" value="RUO74836.1"/>
    <property type="molecule type" value="Genomic_DNA"/>
</dbReference>
<comment type="similarity">
    <text evidence="5">Belongs to the AB hydrolase superfamily. Carboxylesterase BioH family.</text>
</comment>
<dbReference type="SUPFAM" id="SSF53474">
    <property type="entry name" value="alpha/beta-Hydrolases"/>
    <property type="match status" value="1"/>
</dbReference>
<organism evidence="7 8">
    <name type="scientific">Pseudidiomarina sediminum</name>
    <dbReference type="NCBI Taxonomy" id="431675"/>
    <lineage>
        <taxon>Bacteria</taxon>
        <taxon>Pseudomonadati</taxon>
        <taxon>Pseudomonadota</taxon>
        <taxon>Gammaproteobacteria</taxon>
        <taxon>Alteromonadales</taxon>
        <taxon>Idiomarinaceae</taxon>
        <taxon>Pseudidiomarina</taxon>
    </lineage>
</organism>
<dbReference type="NCBIfam" id="TIGR01738">
    <property type="entry name" value="bioH"/>
    <property type="match status" value="1"/>
</dbReference>
<evidence type="ECO:0000256" key="1">
    <source>
        <dbReference type="ARBA" id="ARBA00022487"/>
    </source>
</evidence>
<dbReference type="InterPro" id="IPR010076">
    <property type="entry name" value="BioH"/>
</dbReference>
<dbReference type="Gene3D" id="3.40.50.1820">
    <property type="entry name" value="alpha/beta hydrolase"/>
    <property type="match status" value="1"/>
</dbReference>